<name>A0A8U0HYS4_9EURY</name>
<feature type="transmembrane region" description="Helical" evidence="6">
    <location>
        <begin position="333"/>
        <end position="358"/>
    </location>
</feature>
<evidence type="ECO:0000256" key="1">
    <source>
        <dbReference type="ARBA" id="ARBA00004651"/>
    </source>
</evidence>
<protein>
    <submittedName>
        <fullName evidence="8">ABC transporter permease</fullName>
    </submittedName>
</protein>
<dbReference type="AlphaFoldDB" id="A0A8U0HYS4"/>
<keyword evidence="5 6" id="KW-0472">Membrane</keyword>
<dbReference type="EMBL" id="CP096660">
    <property type="protein sequence ID" value="UPV76305.1"/>
    <property type="molecule type" value="Genomic_DNA"/>
</dbReference>
<evidence type="ECO:0000313" key="8">
    <source>
        <dbReference type="EMBL" id="UPV76305.1"/>
    </source>
</evidence>
<evidence type="ECO:0000256" key="2">
    <source>
        <dbReference type="ARBA" id="ARBA00022475"/>
    </source>
</evidence>
<keyword evidence="3 6" id="KW-0812">Transmembrane</keyword>
<proteinExistence type="predicted"/>
<reference evidence="8 9" key="1">
    <citation type="submission" date="2022-04" db="EMBL/GenBank/DDBJ databases">
        <title>Diverse halophilic archaea isolated from saline environments.</title>
        <authorList>
            <person name="Cui H.-L."/>
        </authorList>
    </citation>
    <scope>NUCLEOTIDE SEQUENCE [LARGE SCALE GENOMIC DNA]</scope>
    <source>
        <strain evidence="8 9">XZYJT49</strain>
        <plasmid evidence="8 9">unnamed1</plasmid>
    </source>
</reference>
<dbReference type="RefSeq" id="WP_248652338.1">
    <property type="nucleotide sequence ID" value="NZ_CP096660.1"/>
</dbReference>
<dbReference type="KEGG" id="halx:M0R89_19270"/>
<evidence type="ECO:0000256" key="5">
    <source>
        <dbReference type="ARBA" id="ARBA00023136"/>
    </source>
</evidence>
<accession>A0A8U0HYS4</accession>
<keyword evidence="9" id="KW-1185">Reference proteome</keyword>
<sequence>MRSLSRWVGLVGVALRRTATKATRTAPRQTAVSVLGVAIAVALMLVVTATGLGLVQGTTVRGDAVDYWVVPESGGASTMVVSTASAQLGGVHDKSAALNADDRIEYATPVQISVLQVKSGDGGGGGGEYVLGVGVVGSPKLDRVAGLPTGSLSAGDPYYANGSYNGTWTGEAVLSAGAAEQLGVNESANLSVSGAVSGSGERKLQVTAVEQAAVESGLSGMPVMLVHLSELQAITGASSGDQADQILVQSNVGNLKSSLETRFDGASAVTRSGFTAQKSVDSDLPLAMGLAALLIAIVVGTLFVATTQGLQVEADSEQLATLTAIGFSRRARAVLLVVQALALTLVGGALGIVLAYGTTAVTNYAATRAIAPVPIANFHPLLVVYGLGVSAFIGILVAPYILAMERRTEGVSEVIR</sequence>
<dbReference type="InterPro" id="IPR051125">
    <property type="entry name" value="ABC-4/HrtB_transporter"/>
</dbReference>
<geneLocation type="plasmid" evidence="8 9">
    <name>unnamed1</name>
</geneLocation>
<evidence type="ECO:0000256" key="4">
    <source>
        <dbReference type="ARBA" id="ARBA00022989"/>
    </source>
</evidence>
<feature type="transmembrane region" description="Helical" evidence="6">
    <location>
        <begin position="284"/>
        <end position="305"/>
    </location>
</feature>
<evidence type="ECO:0000313" key="9">
    <source>
        <dbReference type="Proteomes" id="UP000830729"/>
    </source>
</evidence>
<evidence type="ECO:0000256" key="6">
    <source>
        <dbReference type="SAM" id="Phobius"/>
    </source>
</evidence>
<keyword evidence="8" id="KW-0614">Plasmid</keyword>
<gene>
    <name evidence="8" type="ORF">M0R89_19270</name>
</gene>
<dbReference type="PANTHER" id="PTHR43738:SF2">
    <property type="entry name" value="ABC TRANSPORTER PERMEASE"/>
    <property type="match status" value="1"/>
</dbReference>
<evidence type="ECO:0000259" key="7">
    <source>
        <dbReference type="Pfam" id="PF02687"/>
    </source>
</evidence>
<dbReference type="Pfam" id="PF02687">
    <property type="entry name" value="FtsX"/>
    <property type="match status" value="1"/>
</dbReference>
<feature type="domain" description="ABC3 transporter permease C-terminal" evidence="7">
    <location>
        <begin position="292"/>
        <end position="400"/>
    </location>
</feature>
<dbReference type="GO" id="GO:0005886">
    <property type="term" value="C:plasma membrane"/>
    <property type="evidence" value="ECO:0007669"/>
    <property type="project" value="UniProtKB-SubCell"/>
</dbReference>
<dbReference type="PANTHER" id="PTHR43738">
    <property type="entry name" value="ABC TRANSPORTER, MEMBRANE PROTEIN"/>
    <property type="match status" value="1"/>
</dbReference>
<dbReference type="GeneID" id="72187387"/>
<keyword evidence="4 6" id="KW-1133">Transmembrane helix</keyword>
<evidence type="ECO:0000256" key="3">
    <source>
        <dbReference type="ARBA" id="ARBA00022692"/>
    </source>
</evidence>
<feature type="transmembrane region" description="Helical" evidence="6">
    <location>
        <begin position="31"/>
        <end position="55"/>
    </location>
</feature>
<dbReference type="InterPro" id="IPR003838">
    <property type="entry name" value="ABC3_permease_C"/>
</dbReference>
<feature type="transmembrane region" description="Helical" evidence="6">
    <location>
        <begin position="378"/>
        <end position="402"/>
    </location>
</feature>
<dbReference type="Proteomes" id="UP000830729">
    <property type="component" value="Plasmid unnamed1"/>
</dbReference>
<organism evidence="8 9">
    <name type="scientific">Halorussus limi</name>
    <dbReference type="NCBI Taxonomy" id="2938695"/>
    <lineage>
        <taxon>Archaea</taxon>
        <taxon>Methanobacteriati</taxon>
        <taxon>Methanobacteriota</taxon>
        <taxon>Stenosarchaea group</taxon>
        <taxon>Halobacteria</taxon>
        <taxon>Halobacteriales</taxon>
        <taxon>Haladaptataceae</taxon>
        <taxon>Halorussus</taxon>
    </lineage>
</organism>
<comment type="subcellular location">
    <subcellularLocation>
        <location evidence="1">Cell membrane</location>
        <topology evidence="1">Multi-pass membrane protein</topology>
    </subcellularLocation>
</comment>
<keyword evidence="2" id="KW-1003">Cell membrane</keyword>